<dbReference type="KEGG" id="lpf:lpl1813"/>
<protein>
    <submittedName>
        <fullName evidence="1">Uncharacterized protein</fullName>
    </submittedName>
</protein>
<dbReference type="LegioList" id="lpl1813"/>
<proteinExistence type="predicted"/>
<dbReference type="AlphaFoldDB" id="Q5WVK2"/>
<dbReference type="HOGENOM" id="CLU_2935934_0_0_6"/>
<gene>
    <name evidence="1" type="ordered locus">lpl1813</name>
</gene>
<accession>Q5WVK2</accession>
<evidence type="ECO:0000313" key="1">
    <source>
        <dbReference type="EMBL" id="CAH16052.1"/>
    </source>
</evidence>
<reference evidence="1 2" key="1">
    <citation type="journal article" date="2004" name="Nat. Genet.">
        <title>Evidence in the Legionella pneumophila genome for exploitation of host cell functions and high genome plasticity.</title>
        <authorList>
            <person name="Cazalet C."/>
            <person name="Rusniok C."/>
            <person name="Bruggemann H."/>
            <person name="Zidane N."/>
            <person name="Magnier A."/>
            <person name="Ma L."/>
            <person name="Tichit M."/>
            <person name="Jarraud S."/>
            <person name="Bouchier C."/>
            <person name="Vandenesch F."/>
            <person name="Kunst F."/>
            <person name="Etienne J."/>
            <person name="Glaser P."/>
            <person name="Buchrieser C."/>
        </authorList>
    </citation>
    <scope>NUCLEOTIDE SEQUENCE [LARGE SCALE GENOMIC DNA]</scope>
    <source>
        <strain evidence="1 2">Lens</strain>
    </source>
</reference>
<dbReference type="Proteomes" id="UP000002517">
    <property type="component" value="Chromosome"/>
</dbReference>
<dbReference type="EMBL" id="CR628337">
    <property type="protein sequence ID" value="CAH16052.1"/>
    <property type="molecule type" value="Genomic_DNA"/>
</dbReference>
<organism evidence="1 2">
    <name type="scientific">Legionella pneumophila (strain Lens)</name>
    <dbReference type="NCBI Taxonomy" id="297245"/>
    <lineage>
        <taxon>Bacteria</taxon>
        <taxon>Pseudomonadati</taxon>
        <taxon>Pseudomonadota</taxon>
        <taxon>Gammaproteobacteria</taxon>
        <taxon>Legionellales</taxon>
        <taxon>Legionellaceae</taxon>
        <taxon>Legionella</taxon>
    </lineage>
</organism>
<name>Q5WVK2_LEGPL</name>
<sequence>MNTALFIPSSILHILDQDFWQNVLQLYKIIIQHLQGLKNCFIDQNLKASQGYRYFPLSMA</sequence>
<evidence type="ECO:0000313" key="2">
    <source>
        <dbReference type="Proteomes" id="UP000002517"/>
    </source>
</evidence>